<gene>
    <name evidence="2" type="ORF">B0T14DRAFT_498652</name>
</gene>
<comment type="caution">
    <text evidence="2">The sequence shown here is derived from an EMBL/GenBank/DDBJ whole genome shotgun (WGS) entry which is preliminary data.</text>
</comment>
<reference evidence="2" key="1">
    <citation type="submission" date="2023-06" db="EMBL/GenBank/DDBJ databases">
        <title>Genome-scale phylogeny and comparative genomics of the fungal order Sordariales.</title>
        <authorList>
            <consortium name="Lawrence Berkeley National Laboratory"/>
            <person name="Hensen N."/>
            <person name="Bonometti L."/>
            <person name="Westerberg I."/>
            <person name="Brannstrom I.O."/>
            <person name="Guillou S."/>
            <person name="Cros-Aarteil S."/>
            <person name="Calhoun S."/>
            <person name="Haridas S."/>
            <person name="Kuo A."/>
            <person name="Mondo S."/>
            <person name="Pangilinan J."/>
            <person name="Riley R."/>
            <person name="Labutti K."/>
            <person name="Andreopoulos B."/>
            <person name="Lipzen A."/>
            <person name="Chen C."/>
            <person name="Yanf M."/>
            <person name="Daum C."/>
            <person name="Ng V."/>
            <person name="Clum A."/>
            <person name="Steindorff A."/>
            <person name="Ohm R."/>
            <person name="Martin F."/>
            <person name="Silar P."/>
            <person name="Natvig D."/>
            <person name="Lalanne C."/>
            <person name="Gautier V."/>
            <person name="Ament-Velasquez S.L."/>
            <person name="Kruys A."/>
            <person name="Hutchinson M.I."/>
            <person name="Powell A.J."/>
            <person name="Barry K."/>
            <person name="Miller A.N."/>
            <person name="Grigoriev I.V."/>
            <person name="Debuchy R."/>
            <person name="Gladieux P."/>
            <person name="Thoren M.H."/>
            <person name="Johannesson H."/>
        </authorList>
    </citation>
    <scope>NUCLEOTIDE SEQUENCE</scope>
    <source>
        <strain evidence="2">CBS 606.72</strain>
    </source>
</reference>
<evidence type="ECO:0000256" key="1">
    <source>
        <dbReference type="SAM" id="SignalP"/>
    </source>
</evidence>
<evidence type="ECO:0000313" key="2">
    <source>
        <dbReference type="EMBL" id="KAK0617680.1"/>
    </source>
</evidence>
<dbReference type="Proteomes" id="UP001175000">
    <property type="component" value="Unassembled WGS sequence"/>
</dbReference>
<dbReference type="AlphaFoldDB" id="A0AA39WLM5"/>
<keyword evidence="3" id="KW-1185">Reference proteome</keyword>
<sequence>MQLQSLFLFALPLADAAIADLYSDKECKHKVGKRNVWDNSCAATVIEFMSMNITIPSNKKQFLSVWNGNHCIGRRAQRCLQAKLFAYPLGEGSNMGCIPTFNARGGAKAISSCGFCL</sequence>
<proteinExistence type="predicted"/>
<accession>A0AA39WLM5</accession>
<evidence type="ECO:0000313" key="3">
    <source>
        <dbReference type="Proteomes" id="UP001175000"/>
    </source>
</evidence>
<feature type="signal peptide" evidence="1">
    <location>
        <begin position="1"/>
        <end position="16"/>
    </location>
</feature>
<protein>
    <submittedName>
        <fullName evidence="2">Uncharacterized protein</fullName>
    </submittedName>
</protein>
<dbReference type="EMBL" id="JAULSU010000005">
    <property type="protein sequence ID" value="KAK0617680.1"/>
    <property type="molecule type" value="Genomic_DNA"/>
</dbReference>
<feature type="chain" id="PRO_5041366521" evidence="1">
    <location>
        <begin position="17"/>
        <end position="117"/>
    </location>
</feature>
<name>A0AA39WLM5_9PEZI</name>
<keyword evidence="1" id="KW-0732">Signal</keyword>
<organism evidence="2 3">
    <name type="scientific">Immersiella caudata</name>
    <dbReference type="NCBI Taxonomy" id="314043"/>
    <lineage>
        <taxon>Eukaryota</taxon>
        <taxon>Fungi</taxon>
        <taxon>Dikarya</taxon>
        <taxon>Ascomycota</taxon>
        <taxon>Pezizomycotina</taxon>
        <taxon>Sordariomycetes</taxon>
        <taxon>Sordariomycetidae</taxon>
        <taxon>Sordariales</taxon>
        <taxon>Lasiosphaeriaceae</taxon>
        <taxon>Immersiella</taxon>
    </lineage>
</organism>